<keyword evidence="2" id="KW-1185">Reference proteome</keyword>
<dbReference type="SUPFAM" id="SSF56784">
    <property type="entry name" value="HAD-like"/>
    <property type="match status" value="1"/>
</dbReference>
<dbReference type="InterPro" id="IPR036412">
    <property type="entry name" value="HAD-like_sf"/>
</dbReference>
<reference evidence="2" key="1">
    <citation type="journal article" date="2019" name="Int. J. Syst. Evol. Microbiol.">
        <title>The Global Catalogue of Microorganisms (GCM) 10K type strain sequencing project: providing services to taxonomists for standard genome sequencing and annotation.</title>
        <authorList>
            <consortium name="The Broad Institute Genomics Platform"/>
            <consortium name="The Broad Institute Genome Sequencing Center for Infectious Disease"/>
            <person name="Wu L."/>
            <person name="Ma J."/>
        </authorList>
    </citation>
    <scope>NUCLEOTIDE SEQUENCE [LARGE SCALE GENOMIC DNA]</scope>
    <source>
        <strain evidence="2">CGMCC 1.16306</strain>
    </source>
</reference>
<dbReference type="EC" id="3.-.-.-" evidence="1"/>
<dbReference type="InterPro" id="IPR006379">
    <property type="entry name" value="HAD-SF_hydro_IIB"/>
</dbReference>
<gene>
    <name evidence="1" type="ORF">ACFO4N_10090</name>
</gene>
<dbReference type="SFLD" id="SFLDS00003">
    <property type="entry name" value="Haloacid_Dehalogenase"/>
    <property type="match status" value="1"/>
</dbReference>
<evidence type="ECO:0000313" key="2">
    <source>
        <dbReference type="Proteomes" id="UP001596022"/>
    </source>
</evidence>
<proteinExistence type="predicted"/>
<dbReference type="InterPro" id="IPR023214">
    <property type="entry name" value="HAD_sf"/>
</dbReference>
<organism evidence="1 2">
    <name type="scientific">Camelliibacillus cellulosilyticus</name>
    <dbReference type="NCBI Taxonomy" id="2174486"/>
    <lineage>
        <taxon>Bacteria</taxon>
        <taxon>Bacillati</taxon>
        <taxon>Bacillota</taxon>
        <taxon>Bacilli</taxon>
        <taxon>Bacillales</taxon>
        <taxon>Sporolactobacillaceae</taxon>
        <taxon>Camelliibacillus</taxon>
    </lineage>
</organism>
<dbReference type="Proteomes" id="UP001596022">
    <property type="component" value="Unassembled WGS sequence"/>
</dbReference>
<dbReference type="NCBIfam" id="TIGR00099">
    <property type="entry name" value="Cof-subfamily"/>
    <property type="match status" value="1"/>
</dbReference>
<comment type="caution">
    <text evidence="1">The sequence shown here is derived from an EMBL/GenBank/DDBJ whole genome shotgun (WGS) entry which is preliminary data.</text>
</comment>
<dbReference type="PANTHER" id="PTHR10000:SF50">
    <property type="entry name" value="STRESS RESPONSE PROTEIN YHAX"/>
    <property type="match status" value="1"/>
</dbReference>
<sequence length="280" mass="31671">MVYRLLALDIDGTVLRSNNRLDRETKEAIAYARKKGVAVTLVSERHFHSAAKVAKALKIKHPIVAHNGAFISTSIDEPIYTNKINHDVLLQIVEFLETYRCQVRFAHEKMAVSNRPRGQNLIAKMTVGVGEPLFYPVTYVPSLSNYLRENDDDATDVRVEFDNSNHNMDEIFESLKDFFPSIQVTKEDDHSLVLTRRGTSKFNALVLLAGRLGIPLSQTVAVGDSWDDLEMIEKCGLGVAMKNAPKPVRQAARWVTRSNDMNGVAYMVKEVFRKQMRIHV</sequence>
<dbReference type="Gene3D" id="3.40.50.1000">
    <property type="entry name" value="HAD superfamily/HAD-like"/>
    <property type="match status" value="1"/>
</dbReference>
<dbReference type="PANTHER" id="PTHR10000">
    <property type="entry name" value="PHOSPHOSERINE PHOSPHATASE"/>
    <property type="match status" value="1"/>
</dbReference>
<dbReference type="RefSeq" id="WP_376846161.1">
    <property type="nucleotide sequence ID" value="NZ_JBHSFW010000005.1"/>
</dbReference>
<dbReference type="Pfam" id="PF08282">
    <property type="entry name" value="Hydrolase_3"/>
    <property type="match status" value="1"/>
</dbReference>
<keyword evidence="1" id="KW-0378">Hydrolase</keyword>
<protein>
    <submittedName>
        <fullName evidence="1">HAD family hydrolase</fullName>
        <ecNumber evidence="1">3.-.-.-</ecNumber>
        <ecNumber evidence="1">3.1.3.-</ecNumber>
    </submittedName>
</protein>
<dbReference type="CDD" id="cd07516">
    <property type="entry name" value="HAD_Pase"/>
    <property type="match status" value="1"/>
</dbReference>
<dbReference type="EMBL" id="JBHSFW010000005">
    <property type="protein sequence ID" value="MFC4619062.1"/>
    <property type="molecule type" value="Genomic_DNA"/>
</dbReference>
<dbReference type="InterPro" id="IPR000150">
    <property type="entry name" value="Cof"/>
</dbReference>
<evidence type="ECO:0000313" key="1">
    <source>
        <dbReference type="EMBL" id="MFC4619062.1"/>
    </source>
</evidence>
<dbReference type="EC" id="3.1.3.-" evidence="1"/>
<dbReference type="SFLD" id="SFLDG01140">
    <property type="entry name" value="C2.B:_Phosphomannomutase_and_P"/>
    <property type="match status" value="1"/>
</dbReference>
<dbReference type="Gene3D" id="3.30.1240.10">
    <property type="match status" value="1"/>
</dbReference>
<dbReference type="GO" id="GO:0016787">
    <property type="term" value="F:hydrolase activity"/>
    <property type="evidence" value="ECO:0007669"/>
    <property type="project" value="UniProtKB-KW"/>
</dbReference>
<dbReference type="NCBIfam" id="TIGR01484">
    <property type="entry name" value="HAD-SF-IIB"/>
    <property type="match status" value="1"/>
</dbReference>
<accession>A0ABV9GPA2</accession>
<name>A0ABV9GPA2_9BACL</name>